<keyword evidence="1" id="KW-1133">Transmembrane helix</keyword>
<keyword evidence="1" id="KW-0472">Membrane</keyword>
<comment type="caution">
    <text evidence="2">The sequence shown here is derived from an EMBL/GenBank/DDBJ whole genome shotgun (WGS) entry which is preliminary data.</text>
</comment>
<evidence type="ECO:0000313" key="2">
    <source>
        <dbReference type="EMBL" id="GAH81119.1"/>
    </source>
</evidence>
<protein>
    <submittedName>
        <fullName evidence="2">Uncharacterized protein</fullName>
    </submittedName>
</protein>
<feature type="transmembrane region" description="Helical" evidence="1">
    <location>
        <begin position="6"/>
        <end position="24"/>
    </location>
</feature>
<dbReference type="EMBL" id="BARU01039439">
    <property type="protein sequence ID" value="GAH81119.1"/>
    <property type="molecule type" value="Genomic_DNA"/>
</dbReference>
<proteinExistence type="predicted"/>
<dbReference type="AlphaFoldDB" id="X1JS71"/>
<reference evidence="2" key="1">
    <citation type="journal article" date="2014" name="Front. Microbiol.">
        <title>High frequency of phylogenetically diverse reductive dehalogenase-homologous genes in deep subseafloor sedimentary metagenomes.</title>
        <authorList>
            <person name="Kawai M."/>
            <person name="Futagami T."/>
            <person name="Toyoda A."/>
            <person name="Takaki Y."/>
            <person name="Nishi S."/>
            <person name="Hori S."/>
            <person name="Arai W."/>
            <person name="Tsubouchi T."/>
            <person name="Morono Y."/>
            <person name="Uchiyama I."/>
            <person name="Ito T."/>
            <person name="Fujiyama A."/>
            <person name="Inagaki F."/>
            <person name="Takami H."/>
        </authorList>
    </citation>
    <scope>NUCLEOTIDE SEQUENCE</scope>
    <source>
        <strain evidence="2">Expedition CK06-06</strain>
    </source>
</reference>
<name>X1JS71_9ZZZZ</name>
<sequence length="51" mass="5665">DAEGLAFLPSFIITGVAMAFLSFFGYKHKYYLIIAFAAIFFISRLLVVSAI</sequence>
<feature type="transmembrane region" description="Helical" evidence="1">
    <location>
        <begin position="31"/>
        <end position="50"/>
    </location>
</feature>
<feature type="non-terminal residue" evidence="2">
    <location>
        <position position="1"/>
    </location>
</feature>
<evidence type="ECO:0000256" key="1">
    <source>
        <dbReference type="SAM" id="Phobius"/>
    </source>
</evidence>
<organism evidence="2">
    <name type="scientific">marine sediment metagenome</name>
    <dbReference type="NCBI Taxonomy" id="412755"/>
    <lineage>
        <taxon>unclassified sequences</taxon>
        <taxon>metagenomes</taxon>
        <taxon>ecological metagenomes</taxon>
    </lineage>
</organism>
<gene>
    <name evidence="2" type="ORF">S03H2_61129</name>
</gene>
<keyword evidence="1" id="KW-0812">Transmembrane</keyword>
<accession>X1JS71</accession>